<protein>
    <recommendedName>
        <fullName evidence="1">Tex protein YqgF-like domain-containing protein</fullName>
    </recommendedName>
</protein>
<sequence>MVTIKHLDHLNTRKWSKFTSLAHDESLGVFSDNLRRLLMSAPLRCSPLPSAGATATTTATTTAKVFSPTRTNDTSTPDVISAALGSPGDRLPVVGLDPGWRHGCKWAACDPLGTVLQAGVLHITTASGSCSDSETQLFARTMKSHGYDVF</sequence>
<feature type="domain" description="Tex protein YqgF-like" evidence="1">
    <location>
        <begin position="93"/>
        <end position="146"/>
    </location>
</feature>
<dbReference type="InterPro" id="IPR012337">
    <property type="entry name" value="RNaseH-like_sf"/>
</dbReference>
<evidence type="ECO:0000313" key="3">
    <source>
        <dbReference type="Proteomes" id="UP000281553"/>
    </source>
</evidence>
<dbReference type="Gene3D" id="3.30.420.140">
    <property type="entry name" value="YqgF/RNase H-like domain"/>
    <property type="match status" value="1"/>
</dbReference>
<dbReference type="Proteomes" id="UP000281553">
    <property type="component" value="Unassembled WGS sequence"/>
</dbReference>
<dbReference type="InterPro" id="IPR032639">
    <property type="entry name" value="Tex_YqgF"/>
</dbReference>
<evidence type="ECO:0000313" key="2">
    <source>
        <dbReference type="EMBL" id="VDN17113.1"/>
    </source>
</evidence>
<accession>A0A3P7M197</accession>
<dbReference type="InterPro" id="IPR037027">
    <property type="entry name" value="YqgF/RNaseH-like_dom_sf"/>
</dbReference>
<evidence type="ECO:0000259" key="1">
    <source>
        <dbReference type="Pfam" id="PF16921"/>
    </source>
</evidence>
<keyword evidence="3" id="KW-1185">Reference proteome</keyword>
<dbReference type="GO" id="GO:0006139">
    <property type="term" value="P:nucleobase-containing compound metabolic process"/>
    <property type="evidence" value="ECO:0007669"/>
    <property type="project" value="InterPro"/>
</dbReference>
<proteinExistence type="predicted"/>
<dbReference type="Pfam" id="PF16921">
    <property type="entry name" value="Tex_YqgF"/>
    <property type="match status" value="1"/>
</dbReference>
<organism evidence="2 3">
    <name type="scientific">Dibothriocephalus latus</name>
    <name type="common">Fish tapeworm</name>
    <name type="synonym">Diphyllobothrium latum</name>
    <dbReference type="NCBI Taxonomy" id="60516"/>
    <lineage>
        <taxon>Eukaryota</taxon>
        <taxon>Metazoa</taxon>
        <taxon>Spiralia</taxon>
        <taxon>Lophotrochozoa</taxon>
        <taxon>Platyhelminthes</taxon>
        <taxon>Cestoda</taxon>
        <taxon>Eucestoda</taxon>
        <taxon>Diphyllobothriidea</taxon>
        <taxon>Diphyllobothriidae</taxon>
        <taxon>Dibothriocephalus</taxon>
    </lineage>
</organism>
<dbReference type="AlphaFoldDB" id="A0A3P7M197"/>
<name>A0A3P7M197_DIBLA</name>
<dbReference type="OrthoDB" id="995477at2759"/>
<dbReference type="SUPFAM" id="SSF53098">
    <property type="entry name" value="Ribonuclease H-like"/>
    <property type="match status" value="1"/>
</dbReference>
<reference evidence="2 3" key="1">
    <citation type="submission" date="2018-11" db="EMBL/GenBank/DDBJ databases">
        <authorList>
            <consortium name="Pathogen Informatics"/>
        </authorList>
    </citation>
    <scope>NUCLEOTIDE SEQUENCE [LARGE SCALE GENOMIC DNA]</scope>
</reference>
<dbReference type="EMBL" id="UYRU01067877">
    <property type="protein sequence ID" value="VDN17113.1"/>
    <property type="molecule type" value="Genomic_DNA"/>
</dbReference>
<gene>
    <name evidence="2" type="ORF">DILT_LOCUS12843</name>
</gene>